<dbReference type="RefSeq" id="WP_208305932.1">
    <property type="nucleotide sequence ID" value="NZ_JAGETX010000001.1"/>
</dbReference>
<dbReference type="PANTHER" id="PTHR48098">
    <property type="entry name" value="ENTEROCHELIN ESTERASE-RELATED"/>
    <property type="match status" value="1"/>
</dbReference>
<dbReference type="Proteomes" id="UP000670527">
    <property type="component" value="Unassembled WGS sequence"/>
</dbReference>
<evidence type="ECO:0000313" key="2">
    <source>
        <dbReference type="Proteomes" id="UP000670527"/>
    </source>
</evidence>
<dbReference type="Gene3D" id="3.40.50.1820">
    <property type="entry name" value="alpha/beta hydrolase"/>
    <property type="match status" value="1"/>
</dbReference>
<dbReference type="InterPro" id="IPR029058">
    <property type="entry name" value="AB_hydrolase_fold"/>
</dbReference>
<dbReference type="SUPFAM" id="SSF53474">
    <property type="entry name" value="alpha/beta-Hydrolases"/>
    <property type="match status" value="1"/>
</dbReference>
<evidence type="ECO:0000313" key="1">
    <source>
        <dbReference type="EMBL" id="MBO3269126.1"/>
    </source>
</evidence>
<sequence length="294" mass="33562">MRESKSAVVRMLGWGRLSSICLTSICWSVSVQAQKLHTVSPTVTTLEVTVPQLHRTRRVWVYLPSDYTTSHRRYPVLYLQDGQNVFDEATSFSGEWGVDETLNQEKRAAIVVAVDNGGDKRLDEYSPWRNPQYGGGEGREYAAFLVETLKPYIDQHYRTRPGRRHTGIGGSSMGALISVYTALHYPKIYGRVGVFSPALWFAKDSLDRFVRQARPKHTTRFYLVAGAQESETMVPYMAELRDQLHQTGVLSRHLHYTIQADGKHSEWFWRREFPAAYTWLFGGISAETKKILAP</sequence>
<keyword evidence="2" id="KW-1185">Reference proteome</keyword>
<dbReference type="InterPro" id="IPR050583">
    <property type="entry name" value="Mycobacterial_A85_antigen"/>
</dbReference>
<organism evidence="1 2">
    <name type="scientific">Hymenobacter defluvii</name>
    <dbReference type="NCBI Taxonomy" id="2054411"/>
    <lineage>
        <taxon>Bacteria</taxon>
        <taxon>Pseudomonadati</taxon>
        <taxon>Bacteroidota</taxon>
        <taxon>Cytophagia</taxon>
        <taxon>Cytophagales</taxon>
        <taxon>Hymenobacteraceae</taxon>
        <taxon>Hymenobacter</taxon>
    </lineage>
</organism>
<comment type="caution">
    <text evidence="1">The sequence shown here is derived from an EMBL/GenBank/DDBJ whole genome shotgun (WGS) entry which is preliminary data.</text>
</comment>
<protein>
    <submittedName>
        <fullName evidence="1">Alpha/beta hydrolase</fullName>
    </submittedName>
</protein>
<reference evidence="1 2" key="1">
    <citation type="submission" date="2021-03" db="EMBL/GenBank/DDBJ databases">
        <authorList>
            <person name="Kim M.K."/>
        </authorList>
    </citation>
    <scope>NUCLEOTIDE SEQUENCE [LARGE SCALE GENOMIC DNA]</scope>
    <source>
        <strain evidence="1 2">BT507</strain>
    </source>
</reference>
<keyword evidence="1" id="KW-0378">Hydrolase</keyword>
<dbReference type="Pfam" id="PF00756">
    <property type="entry name" value="Esterase"/>
    <property type="match status" value="1"/>
</dbReference>
<accession>A0ABS3T646</accession>
<dbReference type="PANTHER" id="PTHR48098:SF6">
    <property type="entry name" value="FERRI-BACILLIBACTIN ESTERASE BESA"/>
    <property type="match status" value="1"/>
</dbReference>
<dbReference type="GO" id="GO:0016787">
    <property type="term" value="F:hydrolase activity"/>
    <property type="evidence" value="ECO:0007669"/>
    <property type="project" value="UniProtKB-KW"/>
</dbReference>
<proteinExistence type="predicted"/>
<name>A0ABS3T646_9BACT</name>
<dbReference type="InterPro" id="IPR000801">
    <property type="entry name" value="Esterase-like"/>
</dbReference>
<dbReference type="EMBL" id="JAGETX010000001">
    <property type="protein sequence ID" value="MBO3269126.1"/>
    <property type="molecule type" value="Genomic_DNA"/>
</dbReference>
<gene>
    <name evidence="1" type="ORF">J4D97_00575</name>
</gene>